<keyword evidence="1" id="KW-0324">Glycolysis</keyword>
<dbReference type="SMART" id="SM00855">
    <property type="entry name" value="PGAM"/>
    <property type="match status" value="1"/>
</dbReference>
<dbReference type="OrthoDB" id="9782128at2"/>
<protein>
    <submittedName>
        <fullName evidence="5">Histidine phosphatase family protein</fullName>
    </submittedName>
</protein>
<evidence type="ECO:0000313" key="6">
    <source>
        <dbReference type="Proteomes" id="UP000187439"/>
    </source>
</evidence>
<proteinExistence type="predicted"/>
<dbReference type="Gene3D" id="3.40.50.1240">
    <property type="entry name" value="Phosphoglycerate mutase-like"/>
    <property type="match status" value="1"/>
</dbReference>
<dbReference type="InterPro" id="IPR013078">
    <property type="entry name" value="His_Pase_superF_clade-1"/>
</dbReference>
<dbReference type="InterPro" id="IPR050275">
    <property type="entry name" value="PGM_Phosphatase"/>
</dbReference>
<sequence>MDRAIFIMRHGETEFNTQGRYQGQLDSPLTEHGVEQVRQMARLLRYSVDQSSEWRVISSPLGRALQSTQILCEILGYDFNKVETDSRLSEVSVGSWSGLTLKEIEQDWANRLTGTTMYDWYFHSPDGESYEAVQERVTDWLDSVSSYPQVIAVTHGLTSRILRGVYAGLTRQETLALEVSQSACFQLANCTIKRISNEFDEF</sequence>
<name>A0A1R0XTH7_9BACL</name>
<gene>
    <name evidence="5" type="ORF">BSK52_19190</name>
</gene>
<dbReference type="CDD" id="cd07067">
    <property type="entry name" value="HP_PGM_like"/>
    <property type="match status" value="1"/>
</dbReference>
<evidence type="ECO:0000256" key="3">
    <source>
        <dbReference type="PIRSR" id="PIRSR613078-1"/>
    </source>
</evidence>
<dbReference type="PANTHER" id="PTHR48100:SF1">
    <property type="entry name" value="HISTIDINE PHOSPHATASE FAMILY PROTEIN-RELATED"/>
    <property type="match status" value="1"/>
</dbReference>
<dbReference type="Pfam" id="PF00300">
    <property type="entry name" value="His_Phos_1"/>
    <property type="match status" value="1"/>
</dbReference>
<feature type="active site" description="Tele-phosphohistidine intermediate" evidence="3">
    <location>
        <position position="10"/>
    </location>
</feature>
<keyword evidence="2" id="KW-0413">Isomerase</keyword>
<dbReference type="GO" id="GO:0016791">
    <property type="term" value="F:phosphatase activity"/>
    <property type="evidence" value="ECO:0007669"/>
    <property type="project" value="TreeGrafter"/>
</dbReference>
<dbReference type="Proteomes" id="UP000187439">
    <property type="component" value="Unassembled WGS sequence"/>
</dbReference>
<feature type="binding site" evidence="4">
    <location>
        <begin position="9"/>
        <end position="16"/>
    </location>
    <ligand>
        <name>substrate</name>
    </ligand>
</feature>
<evidence type="ECO:0000313" key="5">
    <source>
        <dbReference type="EMBL" id="OMD38385.1"/>
    </source>
</evidence>
<evidence type="ECO:0000256" key="2">
    <source>
        <dbReference type="ARBA" id="ARBA00023235"/>
    </source>
</evidence>
<reference evidence="5 6" key="1">
    <citation type="submission" date="2016-10" db="EMBL/GenBank/DDBJ databases">
        <title>Paenibacillus species isolates.</title>
        <authorList>
            <person name="Beno S.M."/>
        </authorList>
    </citation>
    <scope>NUCLEOTIDE SEQUENCE [LARGE SCALE GENOMIC DNA]</scope>
    <source>
        <strain evidence="5 6">FSL H7-0710</strain>
    </source>
</reference>
<dbReference type="AlphaFoldDB" id="A0A1R0XTH7"/>
<dbReference type="RefSeq" id="WP_076120280.1">
    <property type="nucleotide sequence ID" value="NZ_MPTC01000018.1"/>
</dbReference>
<dbReference type="PIRSF" id="PIRSF000709">
    <property type="entry name" value="6PFK_2-Ptase"/>
    <property type="match status" value="1"/>
</dbReference>
<dbReference type="InterPro" id="IPR001345">
    <property type="entry name" value="PG/BPGM_mutase_AS"/>
</dbReference>
<dbReference type="EMBL" id="MPTC01000018">
    <property type="protein sequence ID" value="OMD38385.1"/>
    <property type="molecule type" value="Genomic_DNA"/>
</dbReference>
<evidence type="ECO:0000256" key="1">
    <source>
        <dbReference type="ARBA" id="ARBA00023152"/>
    </source>
</evidence>
<dbReference type="PROSITE" id="PS00175">
    <property type="entry name" value="PG_MUTASE"/>
    <property type="match status" value="1"/>
</dbReference>
<organism evidence="5 6">
    <name type="scientific">Paenibacillus odorifer</name>
    <dbReference type="NCBI Taxonomy" id="189426"/>
    <lineage>
        <taxon>Bacteria</taxon>
        <taxon>Bacillati</taxon>
        <taxon>Bacillota</taxon>
        <taxon>Bacilli</taxon>
        <taxon>Bacillales</taxon>
        <taxon>Paenibacillaceae</taxon>
        <taxon>Paenibacillus</taxon>
    </lineage>
</organism>
<comment type="caution">
    <text evidence="5">The sequence shown here is derived from an EMBL/GenBank/DDBJ whole genome shotgun (WGS) entry which is preliminary data.</text>
</comment>
<dbReference type="InterPro" id="IPR029033">
    <property type="entry name" value="His_PPase_superfam"/>
</dbReference>
<dbReference type="PANTHER" id="PTHR48100">
    <property type="entry name" value="BROAD-SPECIFICITY PHOSPHATASE YOR283W-RELATED"/>
    <property type="match status" value="1"/>
</dbReference>
<accession>A0A1R0XTH7</accession>
<feature type="binding site" evidence="4">
    <location>
        <position position="63"/>
    </location>
    <ligand>
        <name>substrate</name>
    </ligand>
</feature>
<feature type="active site" description="Proton donor/acceptor" evidence="3">
    <location>
        <position position="90"/>
    </location>
</feature>
<dbReference type="GO" id="GO:0005737">
    <property type="term" value="C:cytoplasm"/>
    <property type="evidence" value="ECO:0007669"/>
    <property type="project" value="TreeGrafter"/>
</dbReference>
<evidence type="ECO:0000256" key="4">
    <source>
        <dbReference type="PIRSR" id="PIRSR613078-2"/>
    </source>
</evidence>
<dbReference type="SUPFAM" id="SSF53254">
    <property type="entry name" value="Phosphoglycerate mutase-like"/>
    <property type="match status" value="1"/>
</dbReference>